<proteinExistence type="predicted"/>
<gene>
    <name evidence="1" type="ORF">ATC1_131469</name>
</gene>
<evidence type="ECO:0000313" key="2">
    <source>
        <dbReference type="Proteomes" id="UP000053370"/>
    </source>
</evidence>
<evidence type="ECO:0008006" key="3">
    <source>
        <dbReference type="Google" id="ProtNLM"/>
    </source>
</evidence>
<protein>
    <recommendedName>
        <fullName evidence="3">4-hydroxythreonine-4-phosphate dehydrogenase</fullName>
    </recommendedName>
</protein>
<keyword evidence="2" id="KW-1185">Reference proteome</keyword>
<dbReference type="Gene3D" id="3.20.20.70">
    <property type="entry name" value="Aldolase class I"/>
    <property type="match status" value="1"/>
</dbReference>
<dbReference type="InterPro" id="IPR036206">
    <property type="entry name" value="ThiamineP_synth_sf"/>
</dbReference>
<dbReference type="SUPFAM" id="SSF51391">
    <property type="entry name" value="Thiamin phosphate synthase"/>
    <property type="match status" value="1"/>
</dbReference>
<accession>A0A0S7BSL0</accession>
<dbReference type="RefSeq" id="WP_062282788.1">
    <property type="nucleotide sequence ID" value="NZ_DF968181.1"/>
</dbReference>
<dbReference type="AlphaFoldDB" id="A0A0S7BSL0"/>
<dbReference type="OrthoDB" id="9794183at2"/>
<name>A0A0S7BSL0_9CHLR</name>
<dbReference type="STRING" id="1678840.ATC1_131469"/>
<dbReference type="Proteomes" id="UP000053370">
    <property type="component" value="Unassembled WGS sequence"/>
</dbReference>
<reference evidence="1" key="1">
    <citation type="journal article" date="2015" name="Genome Announc.">
        <title>Draft Genome Sequence of Anaerolineae Strain TC1, a Novel Isolate from a Methanogenic Wastewater Treatment System.</title>
        <authorList>
            <person name="Matsuura N."/>
            <person name="Tourlousse D.M."/>
            <person name="Sun L."/>
            <person name="Toyonaga M."/>
            <person name="Kuroda K."/>
            <person name="Ohashi A."/>
            <person name="Cruz R."/>
            <person name="Yamaguchi T."/>
            <person name="Sekiguchi Y."/>
        </authorList>
    </citation>
    <scope>NUCLEOTIDE SEQUENCE [LARGE SCALE GENOMIC DNA]</scope>
    <source>
        <strain evidence="1">TC1</strain>
    </source>
</reference>
<dbReference type="InterPro" id="IPR013785">
    <property type="entry name" value="Aldolase_TIM"/>
</dbReference>
<sequence>MQSKIIIMLTHNDQTVKDALQVFEQCKDLPIDFWGFKDVGLPREEMKTLIDAMKAAGKTTFLEIVTYSEQECMNGAKLAVELGFDYLMGTLFFDNVYNYLKTQKIKYLPFCGTVSGSPSILEGSFDDIIADAQQMIDKGVDGIDLLAFRHKHGAELAREYCSRVKAPVVIAGSINNYERIEFINEINPWAFTMGSALFTANFVPHADFRTNLIAVIEYMNQIDKS</sequence>
<evidence type="ECO:0000313" key="1">
    <source>
        <dbReference type="EMBL" id="GAP41479.1"/>
    </source>
</evidence>
<dbReference type="EMBL" id="DF968181">
    <property type="protein sequence ID" value="GAP41479.1"/>
    <property type="molecule type" value="Genomic_DNA"/>
</dbReference>
<organism evidence="1">
    <name type="scientific">Flexilinea flocculi</name>
    <dbReference type="NCBI Taxonomy" id="1678840"/>
    <lineage>
        <taxon>Bacteria</taxon>
        <taxon>Bacillati</taxon>
        <taxon>Chloroflexota</taxon>
        <taxon>Anaerolineae</taxon>
        <taxon>Anaerolineales</taxon>
        <taxon>Anaerolineaceae</taxon>
        <taxon>Flexilinea</taxon>
    </lineage>
</organism>